<protein>
    <submittedName>
        <fullName evidence="8">Glutaredoxin</fullName>
    </submittedName>
</protein>
<dbReference type="PROSITE" id="PS50404">
    <property type="entry name" value="GST_NTER"/>
    <property type="match status" value="1"/>
</dbReference>
<dbReference type="Pfam" id="PF07992">
    <property type="entry name" value="Pyr_redox_2"/>
    <property type="match status" value="1"/>
</dbReference>
<dbReference type="Pfam" id="PF00462">
    <property type="entry name" value="Glutaredoxin"/>
    <property type="match status" value="1"/>
</dbReference>
<gene>
    <name evidence="8" type="ordered locus">Sfum_3218</name>
</gene>
<dbReference type="GO" id="GO:0016668">
    <property type="term" value="F:oxidoreductase activity, acting on a sulfur group of donors, NAD(P) as acceptor"/>
    <property type="evidence" value="ECO:0007669"/>
    <property type="project" value="UniProtKB-ARBA"/>
</dbReference>
<name>A0LN89_SYNFM</name>
<feature type="domain" description="GST N-terminal" evidence="7">
    <location>
        <begin position="3"/>
        <end position="87"/>
    </location>
</feature>
<sequence length="395" mass="42628">MAVDVIVYTVEECPFCEKAKRFLAEKGIEYKEIPVRPASRQWLEMKEKTGGGTVPQVLVEGVPVGGYSDLVSLEATGELYRRLGMKDREAAATLYDVIILGAGPAGLSAAIYAIRKLLKTLVISRDVGGQVTWTADVENYLGFSHVNAGDLVARFEEHVKTFGVERVIGPEVTSVDLTAKIKRVVTDDGKVYSGKTLIIATGGRHRHMNIEGEHELIAKGISYCSTCDAPLYDGADVAVIGGGNSALAAALDLIQIANRIYLVSMTPLTGDPLYQEKVQKSEKVEMFLEYVPVRVLGDKAVRGVEIRSLQSGEVRELTVEGIFVEIGILPNSSLFVDTLATNRRGEILVDLECRTGLAGVFACGDVTNVPFKQVVVAVGEGAKAALSAYSYLINQ</sequence>
<dbReference type="PANTHER" id="PTHR48105">
    <property type="entry name" value="THIOREDOXIN REDUCTASE 1-RELATED-RELATED"/>
    <property type="match status" value="1"/>
</dbReference>
<dbReference type="EMBL" id="CP000478">
    <property type="protein sequence ID" value="ABK18891.1"/>
    <property type="molecule type" value="Genomic_DNA"/>
</dbReference>
<keyword evidence="5" id="KW-1015">Disulfide bond</keyword>
<dbReference type="InterPro" id="IPR023753">
    <property type="entry name" value="FAD/NAD-binding_dom"/>
</dbReference>
<evidence type="ECO:0000256" key="1">
    <source>
        <dbReference type="ARBA" id="ARBA00009333"/>
    </source>
</evidence>
<dbReference type="InterPro" id="IPR036188">
    <property type="entry name" value="FAD/NAD-bd_sf"/>
</dbReference>
<evidence type="ECO:0000256" key="2">
    <source>
        <dbReference type="ARBA" id="ARBA00022630"/>
    </source>
</evidence>
<dbReference type="eggNOG" id="COG3634">
    <property type="taxonomic scope" value="Bacteria"/>
</dbReference>
<keyword evidence="9" id="KW-1185">Reference proteome</keyword>
<dbReference type="InterPro" id="IPR050097">
    <property type="entry name" value="Ferredoxin-NADP_redctase_2"/>
</dbReference>
<dbReference type="Proteomes" id="UP000001784">
    <property type="component" value="Chromosome"/>
</dbReference>
<accession>A0LN89</accession>
<dbReference type="AlphaFoldDB" id="A0LN89"/>
<keyword evidence="2" id="KW-0285">Flavoprotein</keyword>
<comment type="similarity">
    <text evidence="1">Belongs to the class-II pyridine nucleotide-disulfide oxidoreductase family.</text>
</comment>
<reference evidence="8 9" key="1">
    <citation type="submission" date="2006-10" db="EMBL/GenBank/DDBJ databases">
        <title>Complete sequence of Syntrophobacter fumaroxidans MPOB.</title>
        <authorList>
            <consortium name="US DOE Joint Genome Institute"/>
            <person name="Copeland A."/>
            <person name="Lucas S."/>
            <person name="Lapidus A."/>
            <person name="Barry K."/>
            <person name="Detter J.C."/>
            <person name="Glavina del Rio T."/>
            <person name="Hammon N."/>
            <person name="Israni S."/>
            <person name="Pitluck S."/>
            <person name="Goltsman E.G."/>
            <person name="Martinez M."/>
            <person name="Schmutz J."/>
            <person name="Larimer F."/>
            <person name="Land M."/>
            <person name="Hauser L."/>
            <person name="Kyrpides N."/>
            <person name="Kim E."/>
            <person name="Boone D.R."/>
            <person name="Brockman F."/>
            <person name="Culley D."/>
            <person name="Ferry J."/>
            <person name="Gunsalus R."/>
            <person name="McInerney M.J."/>
            <person name="Morrison M."/>
            <person name="Plugge C."/>
            <person name="Rohlin L."/>
            <person name="Scholten J."/>
            <person name="Sieber J."/>
            <person name="Stams A.J.M."/>
            <person name="Worm P."/>
            <person name="Henstra A.M."/>
            <person name="Richardson P."/>
        </authorList>
    </citation>
    <scope>NUCLEOTIDE SEQUENCE [LARGE SCALE GENOMIC DNA]</scope>
    <source>
        <strain evidence="9">DSM 10017 / MPOB</strain>
    </source>
</reference>
<dbReference type="InterPro" id="IPR011767">
    <property type="entry name" value="GLR_AS"/>
</dbReference>
<evidence type="ECO:0000256" key="4">
    <source>
        <dbReference type="ARBA" id="ARBA00023002"/>
    </source>
</evidence>
<keyword evidence="6" id="KW-0676">Redox-active center</keyword>
<dbReference type="InterPro" id="IPR036249">
    <property type="entry name" value="Thioredoxin-like_sf"/>
</dbReference>
<dbReference type="PROSITE" id="PS00573">
    <property type="entry name" value="PYRIDINE_REDOX_2"/>
    <property type="match status" value="1"/>
</dbReference>
<dbReference type="PRINTS" id="PR00469">
    <property type="entry name" value="PNDRDTASEII"/>
</dbReference>
<evidence type="ECO:0000313" key="8">
    <source>
        <dbReference type="EMBL" id="ABK18891.1"/>
    </source>
</evidence>
<evidence type="ECO:0000256" key="5">
    <source>
        <dbReference type="ARBA" id="ARBA00023157"/>
    </source>
</evidence>
<dbReference type="InterPro" id="IPR008255">
    <property type="entry name" value="Pyr_nucl-diS_OxRdtase_2_AS"/>
</dbReference>
<dbReference type="PROSITE" id="PS51354">
    <property type="entry name" value="GLUTAREDOXIN_2"/>
    <property type="match status" value="1"/>
</dbReference>
<dbReference type="OrthoDB" id="9806179at2"/>
<dbReference type="STRING" id="335543.Sfum_3218"/>
<evidence type="ECO:0000256" key="6">
    <source>
        <dbReference type="ARBA" id="ARBA00023284"/>
    </source>
</evidence>
<dbReference type="InterPro" id="IPR004045">
    <property type="entry name" value="Glutathione_S-Trfase_N"/>
</dbReference>
<dbReference type="InParanoid" id="A0LN89"/>
<dbReference type="KEGG" id="sfu:Sfum_3218"/>
<dbReference type="InterPro" id="IPR002109">
    <property type="entry name" value="Glutaredoxin"/>
</dbReference>
<dbReference type="Gene3D" id="3.40.30.10">
    <property type="entry name" value="Glutaredoxin"/>
    <property type="match status" value="1"/>
</dbReference>
<evidence type="ECO:0000256" key="3">
    <source>
        <dbReference type="ARBA" id="ARBA00022827"/>
    </source>
</evidence>
<dbReference type="HOGENOM" id="CLU_031864_5_3_7"/>
<keyword evidence="4" id="KW-0560">Oxidoreductase</keyword>
<proteinExistence type="inferred from homology"/>
<keyword evidence="3" id="KW-0274">FAD</keyword>
<dbReference type="PROSITE" id="PS00195">
    <property type="entry name" value="GLUTAREDOXIN_1"/>
    <property type="match status" value="1"/>
</dbReference>
<dbReference type="RefSeq" id="WP_011700016.1">
    <property type="nucleotide sequence ID" value="NC_008554.1"/>
</dbReference>
<dbReference type="PRINTS" id="PR00368">
    <property type="entry name" value="FADPNR"/>
</dbReference>
<evidence type="ECO:0000259" key="7">
    <source>
        <dbReference type="PROSITE" id="PS50404"/>
    </source>
</evidence>
<dbReference type="SUPFAM" id="SSF52833">
    <property type="entry name" value="Thioredoxin-like"/>
    <property type="match status" value="1"/>
</dbReference>
<dbReference type="Gene3D" id="3.50.50.60">
    <property type="entry name" value="FAD/NAD(P)-binding domain"/>
    <property type="match status" value="2"/>
</dbReference>
<dbReference type="SUPFAM" id="SSF51905">
    <property type="entry name" value="FAD/NAD(P)-binding domain"/>
    <property type="match status" value="1"/>
</dbReference>
<organism evidence="8 9">
    <name type="scientific">Syntrophobacter fumaroxidans (strain DSM 10017 / MPOB)</name>
    <dbReference type="NCBI Taxonomy" id="335543"/>
    <lineage>
        <taxon>Bacteria</taxon>
        <taxon>Pseudomonadati</taxon>
        <taxon>Thermodesulfobacteriota</taxon>
        <taxon>Syntrophobacteria</taxon>
        <taxon>Syntrophobacterales</taxon>
        <taxon>Syntrophobacteraceae</taxon>
        <taxon>Syntrophobacter</taxon>
    </lineage>
</organism>
<dbReference type="FunCoup" id="A0LN89">
    <property type="interactions" value="78"/>
</dbReference>
<evidence type="ECO:0000313" key="9">
    <source>
        <dbReference type="Proteomes" id="UP000001784"/>
    </source>
</evidence>